<sequence>MMIYTSSIFLLIHIHVLYGDLTSYIDFASYGTDFIPANKIELRGTHLSVASAFDCALLCHQDPQCRTFVFDLSICQLYEGSSNTGSIIVTNSSSRMVGAINYSKINVAAAYNQSCDHCFPDRYLVCRNNTCQCPLDTFYDNEGNCMNQLFVDSTLSCENDNWCEQDMNLTCQCGKCHCPVGTYWMNKTCVPQFYAGKYCNTSDQCRNDLNLVCSRKNKTCIPMTIVKMPVMTGTLPSKFSYVDMSFNSTGEEWWRGFDGYISTKWNRYGGYNVLDYIFVTFNDTYLLNSLQLTVGGDATHDPKTIGIYIDENGTCLAQSFSFPAISNGTFTFSASIFNTTMKPLATKQVLISIERWSIYQTWLYELTFFGGLY</sequence>
<dbReference type="Proteomes" id="UP000663877">
    <property type="component" value="Unassembled WGS sequence"/>
</dbReference>
<reference evidence="4" key="1">
    <citation type="submission" date="2021-02" db="EMBL/GenBank/DDBJ databases">
        <authorList>
            <person name="Nowell W R."/>
        </authorList>
    </citation>
    <scope>NUCLEOTIDE SEQUENCE</scope>
</reference>
<dbReference type="AlphaFoldDB" id="A0A814UHM7"/>
<organism evidence="4 5">
    <name type="scientific">Adineta steineri</name>
    <dbReference type="NCBI Taxonomy" id="433720"/>
    <lineage>
        <taxon>Eukaryota</taxon>
        <taxon>Metazoa</taxon>
        <taxon>Spiralia</taxon>
        <taxon>Gnathifera</taxon>
        <taxon>Rotifera</taxon>
        <taxon>Eurotatoria</taxon>
        <taxon>Bdelloidea</taxon>
        <taxon>Adinetida</taxon>
        <taxon>Adinetidae</taxon>
        <taxon>Adineta</taxon>
    </lineage>
</organism>
<dbReference type="Gene3D" id="3.50.4.10">
    <property type="entry name" value="Hepatocyte Growth Factor"/>
    <property type="match status" value="1"/>
</dbReference>
<protein>
    <recommendedName>
        <fullName evidence="2">Apple domain-containing protein</fullName>
    </recommendedName>
</protein>
<dbReference type="PROSITE" id="PS50948">
    <property type="entry name" value="PAN"/>
    <property type="match status" value="1"/>
</dbReference>
<comment type="caution">
    <text evidence="4">The sequence shown here is derived from an EMBL/GenBank/DDBJ whole genome shotgun (WGS) entry which is preliminary data.</text>
</comment>
<keyword evidence="1" id="KW-0732">Signal</keyword>
<evidence type="ECO:0000313" key="5">
    <source>
        <dbReference type="Proteomes" id="UP000663832"/>
    </source>
</evidence>
<keyword evidence="5" id="KW-1185">Reference proteome</keyword>
<evidence type="ECO:0000313" key="4">
    <source>
        <dbReference type="EMBL" id="CAF1177086.1"/>
    </source>
</evidence>
<dbReference type="Proteomes" id="UP000663832">
    <property type="component" value="Unassembled WGS sequence"/>
</dbReference>
<dbReference type="EMBL" id="CAJNOM010000172">
    <property type="protein sequence ID" value="CAF1177086.1"/>
    <property type="molecule type" value="Genomic_DNA"/>
</dbReference>
<feature type="chain" id="PRO_5035602868" description="Apple domain-containing protein" evidence="1">
    <location>
        <begin position="20"/>
        <end position="373"/>
    </location>
</feature>
<dbReference type="InterPro" id="IPR003609">
    <property type="entry name" value="Pan_app"/>
</dbReference>
<evidence type="ECO:0000256" key="1">
    <source>
        <dbReference type="SAM" id="SignalP"/>
    </source>
</evidence>
<evidence type="ECO:0000313" key="3">
    <source>
        <dbReference type="EMBL" id="CAF1113086.1"/>
    </source>
</evidence>
<feature type="signal peptide" evidence="1">
    <location>
        <begin position="1"/>
        <end position="19"/>
    </location>
</feature>
<gene>
    <name evidence="3" type="ORF">BJG266_LOCUS22013</name>
    <name evidence="4" type="ORF">QVE165_LOCUS24457</name>
</gene>
<evidence type="ECO:0000259" key="2">
    <source>
        <dbReference type="PROSITE" id="PS50948"/>
    </source>
</evidence>
<dbReference type="EMBL" id="CAJNOI010000135">
    <property type="protein sequence ID" value="CAF1113086.1"/>
    <property type="molecule type" value="Genomic_DNA"/>
</dbReference>
<dbReference type="OrthoDB" id="9971570at2759"/>
<proteinExistence type="predicted"/>
<feature type="domain" description="Apple" evidence="2">
    <location>
        <begin position="28"/>
        <end position="101"/>
    </location>
</feature>
<name>A0A814UHM7_9BILA</name>
<accession>A0A814UHM7</accession>
<dbReference type="SUPFAM" id="SSF57414">
    <property type="entry name" value="Hairpin loop containing domain-like"/>
    <property type="match status" value="1"/>
</dbReference>
<dbReference type="Pfam" id="PF00024">
    <property type="entry name" value="PAN_1"/>
    <property type="match status" value="1"/>
</dbReference>